<evidence type="ECO:0000313" key="3">
    <source>
        <dbReference type="Proteomes" id="UP000276133"/>
    </source>
</evidence>
<feature type="chain" id="PRO_5018251819" description="Secreted protein" evidence="1">
    <location>
        <begin position="26"/>
        <end position="82"/>
    </location>
</feature>
<reference evidence="2 3" key="1">
    <citation type="journal article" date="2018" name="Sci. Rep.">
        <title>Genomic signatures of local adaptation to the degree of environmental predictability in rotifers.</title>
        <authorList>
            <person name="Franch-Gras L."/>
            <person name="Hahn C."/>
            <person name="Garcia-Roger E.M."/>
            <person name="Carmona M.J."/>
            <person name="Serra M."/>
            <person name="Gomez A."/>
        </authorList>
    </citation>
    <scope>NUCLEOTIDE SEQUENCE [LARGE SCALE GENOMIC DNA]</scope>
    <source>
        <strain evidence="2">HYR1</strain>
    </source>
</reference>
<dbReference type="AlphaFoldDB" id="A0A3M7S661"/>
<keyword evidence="3" id="KW-1185">Reference proteome</keyword>
<name>A0A3M7S661_BRAPC</name>
<evidence type="ECO:0000313" key="2">
    <source>
        <dbReference type="EMBL" id="RNA31098.1"/>
    </source>
</evidence>
<dbReference type="EMBL" id="REGN01001987">
    <property type="protein sequence ID" value="RNA31098.1"/>
    <property type="molecule type" value="Genomic_DNA"/>
</dbReference>
<sequence>MNYFFTLISKNLLMILVLNLVKNSAYNCLSQLEFRIKRIPDLTMTHKFNIKKKVEKEFLFDINLTLIRNFLENHFINARKNF</sequence>
<evidence type="ECO:0000256" key="1">
    <source>
        <dbReference type="SAM" id="SignalP"/>
    </source>
</evidence>
<comment type="caution">
    <text evidence="2">The sequence shown here is derived from an EMBL/GenBank/DDBJ whole genome shotgun (WGS) entry which is preliminary data.</text>
</comment>
<proteinExistence type="predicted"/>
<feature type="signal peptide" evidence="1">
    <location>
        <begin position="1"/>
        <end position="25"/>
    </location>
</feature>
<gene>
    <name evidence="2" type="ORF">BpHYR1_019949</name>
</gene>
<dbReference type="Proteomes" id="UP000276133">
    <property type="component" value="Unassembled WGS sequence"/>
</dbReference>
<organism evidence="2 3">
    <name type="scientific">Brachionus plicatilis</name>
    <name type="common">Marine rotifer</name>
    <name type="synonym">Brachionus muelleri</name>
    <dbReference type="NCBI Taxonomy" id="10195"/>
    <lineage>
        <taxon>Eukaryota</taxon>
        <taxon>Metazoa</taxon>
        <taxon>Spiralia</taxon>
        <taxon>Gnathifera</taxon>
        <taxon>Rotifera</taxon>
        <taxon>Eurotatoria</taxon>
        <taxon>Monogononta</taxon>
        <taxon>Pseudotrocha</taxon>
        <taxon>Ploima</taxon>
        <taxon>Brachionidae</taxon>
        <taxon>Brachionus</taxon>
    </lineage>
</organism>
<evidence type="ECO:0008006" key="4">
    <source>
        <dbReference type="Google" id="ProtNLM"/>
    </source>
</evidence>
<keyword evidence="1" id="KW-0732">Signal</keyword>
<protein>
    <recommendedName>
        <fullName evidence="4">Secreted protein</fullName>
    </recommendedName>
</protein>
<accession>A0A3M7S661</accession>